<dbReference type="Proteomes" id="UP001242010">
    <property type="component" value="Chromosome"/>
</dbReference>
<name>A0ABN6UZK1_9BACT</name>
<dbReference type="GO" id="GO:0016853">
    <property type="term" value="F:isomerase activity"/>
    <property type="evidence" value="ECO:0007669"/>
    <property type="project" value="UniProtKB-KW"/>
</dbReference>
<reference evidence="3" key="1">
    <citation type="journal article" date="2023" name="Int. J. Syst. Evol. Microbiol.">
        <title>Mesoterricola silvestris gen. nov., sp. nov., Mesoterricola sediminis sp. nov., Geothrix oryzae sp. nov., Geothrix edaphica sp. nov., Geothrix rubra sp. nov., and Geothrix limicola sp. nov., six novel members of Acidobacteriota isolated from soils.</title>
        <authorList>
            <person name="Itoh H."/>
            <person name="Sugisawa Y."/>
            <person name="Mise K."/>
            <person name="Xu Z."/>
            <person name="Kuniyasu M."/>
            <person name="Ushijima N."/>
            <person name="Kawano K."/>
            <person name="Kobayashi E."/>
            <person name="Shiratori Y."/>
            <person name="Masuda Y."/>
            <person name="Senoo K."/>
        </authorList>
    </citation>
    <scope>NUCLEOTIDE SEQUENCE [LARGE SCALE GENOMIC DNA]</scope>
    <source>
        <strain evidence="3">Red222</strain>
    </source>
</reference>
<proteinExistence type="predicted"/>
<dbReference type="CDD" id="cd02226">
    <property type="entry name" value="cupin_YdbB-like"/>
    <property type="match status" value="1"/>
</dbReference>
<evidence type="ECO:0000313" key="2">
    <source>
        <dbReference type="EMBL" id="BDU70506.1"/>
    </source>
</evidence>
<dbReference type="InterPro" id="IPR013096">
    <property type="entry name" value="Cupin_2"/>
</dbReference>
<dbReference type="InterPro" id="IPR011051">
    <property type="entry name" value="RmlC_Cupin_sf"/>
</dbReference>
<dbReference type="Gene3D" id="2.60.120.10">
    <property type="entry name" value="Jelly Rolls"/>
    <property type="match status" value="1"/>
</dbReference>
<evidence type="ECO:0000313" key="3">
    <source>
        <dbReference type="Proteomes" id="UP001242010"/>
    </source>
</evidence>
<evidence type="ECO:0000259" key="1">
    <source>
        <dbReference type="Pfam" id="PF07883"/>
    </source>
</evidence>
<dbReference type="PANTHER" id="PTHR36114">
    <property type="entry name" value="16.7 KDA PROTEIN IN WHIE LOCUS"/>
    <property type="match status" value="1"/>
</dbReference>
<dbReference type="RefSeq" id="WP_286354225.1">
    <property type="nucleotide sequence ID" value="NZ_AP027079.1"/>
</dbReference>
<keyword evidence="2" id="KW-0413">Isomerase</keyword>
<keyword evidence="3" id="KW-1185">Reference proteome</keyword>
<dbReference type="EMBL" id="AP027079">
    <property type="protein sequence ID" value="BDU70506.1"/>
    <property type="molecule type" value="Genomic_DNA"/>
</dbReference>
<dbReference type="Pfam" id="PF07883">
    <property type="entry name" value="Cupin_2"/>
    <property type="match status" value="1"/>
</dbReference>
<gene>
    <name evidence="2" type="ORF">GETHOR_26070</name>
</gene>
<dbReference type="InterPro" id="IPR014710">
    <property type="entry name" value="RmlC-like_jellyroll"/>
</dbReference>
<feature type="domain" description="Cupin type-2" evidence="1">
    <location>
        <begin position="37"/>
        <end position="97"/>
    </location>
</feature>
<dbReference type="InterPro" id="IPR052044">
    <property type="entry name" value="PKS_Associated_Protein"/>
</dbReference>
<protein>
    <submittedName>
        <fullName evidence="2">Mannose-6-phosphate isomerase</fullName>
    </submittedName>
</protein>
<sequence length="133" mass="14795">MLTRLSPRTAARALTEFWSPRVIGELDDAYVKVAKLHGSLTWHSHEHEDELFFILKGHLRIELEDGVVTLGEGDLFIVPKGTRHNPVAEEECHVLLVERKTTLHTGEVTTEKTRTLAEQLRPLPLPGAGGDGS</sequence>
<dbReference type="SUPFAM" id="SSF51182">
    <property type="entry name" value="RmlC-like cupins"/>
    <property type="match status" value="1"/>
</dbReference>
<accession>A0ABN6UZK1</accession>
<dbReference type="PANTHER" id="PTHR36114:SF1">
    <property type="entry name" value="16.7 KDA PROTEIN IN WHIE LOCUS"/>
    <property type="match status" value="1"/>
</dbReference>
<organism evidence="2 3">
    <name type="scientific">Geothrix oryzae</name>
    <dbReference type="NCBI Taxonomy" id="2927975"/>
    <lineage>
        <taxon>Bacteria</taxon>
        <taxon>Pseudomonadati</taxon>
        <taxon>Acidobacteriota</taxon>
        <taxon>Holophagae</taxon>
        <taxon>Holophagales</taxon>
        <taxon>Holophagaceae</taxon>
        <taxon>Geothrix</taxon>
    </lineage>
</organism>